<keyword evidence="3" id="KW-1185">Reference proteome</keyword>
<sequence length="547" mass="59253">MDHELTVELRELAADPRLAARKDELCDLANAITDSDKAERWCEIDLFAAFSPEDTIIPDSEPAETKWKRIPRWILVLFNSILVFVPIFVTWLGLMQATDAYGEVLRADGPEAAQRPFLEMWQQGFDGRLTEFFTFDNIAFYTLAAISVLIFWTIFENVMRNSAEQKEDTSEHDLAVLRARLRRALTRASLLLGQVRLSSPTRFGTELTRTMTEITLVGETARKAQTELVDALAQTWQAAQQTTETLTGSAIDVREAIATLGDHLAKIDIAHDDMTAAVEQISAVIDTVGSTTGQAVTSVGDQLSTAISQTTLDMRRAFNEDLARSMTSLRGTVSALDTRVGELTDTTANIGRAVDHATDSIHLIGSATESAFQSAISGLDSQVGELVGATASIGHTIDRTTVSLDSVGASTEKAVGLIGGQIIDSLTVTAAEFRRVFGDTSTEIREALGDWSSTADAHASRIEMVSDTSGRTITLLQETRHTLDRLPGAVAEVLADLPAKVKELSDGEFTELKDAIVELRTAVDRAADVLGPVASGGGVDRRQGSPW</sequence>
<evidence type="ECO:0000313" key="2">
    <source>
        <dbReference type="EMBL" id="OUC91431.1"/>
    </source>
</evidence>
<dbReference type="Proteomes" id="UP000194761">
    <property type="component" value="Unassembled WGS sequence"/>
</dbReference>
<dbReference type="EMBL" id="NGFP01000218">
    <property type="protein sequence ID" value="OUC91431.1"/>
    <property type="molecule type" value="Genomic_DNA"/>
</dbReference>
<reference evidence="2 3" key="1">
    <citation type="submission" date="2017-05" db="EMBL/GenBank/DDBJ databases">
        <title>Biotechnological potential of actinobacteria isolated from South African environments.</title>
        <authorList>
            <person name="Le Roes-Hill M."/>
            <person name="Prins A."/>
            <person name="Durrell K.A."/>
        </authorList>
    </citation>
    <scope>NUCLEOTIDE SEQUENCE [LARGE SCALE GENOMIC DNA]</scope>
    <source>
        <strain evidence="2">M26</strain>
    </source>
</reference>
<feature type="transmembrane region" description="Helical" evidence="1">
    <location>
        <begin position="138"/>
        <end position="155"/>
    </location>
</feature>
<gene>
    <name evidence="2" type="ORF">CA984_33760</name>
</gene>
<evidence type="ECO:0000256" key="1">
    <source>
        <dbReference type="SAM" id="Phobius"/>
    </source>
</evidence>
<keyword evidence="1" id="KW-0812">Transmembrane</keyword>
<dbReference type="RefSeq" id="WP_086577503.1">
    <property type="nucleotide sequence ID" value="NZ_NGFP01000218.1"/>
</dbReference>
<proteinExistence type="predicted"/>
<evidence type="ECO:0000313" key="3">
    <source>
        <dbReference type="Proteomes" id="UP000194761"/>
    </source>
</evidence>
<dbReference type="AlphaFoldDB" id="A0A243R9X5"/>
<keyword evidence="1" id="KW-0472">Membrane</keyword>
<feature type="transmembrane region" description="Helical" evidence="1">
    <location>
        <begin position="73"/>
        <end position="94"/>
    </location>
</feature>
<accession>A0A243R9X5</accession>
<keyword evidence="1" id="KW-1133">Transmembrane helix</keyword>
<comment type="caution">
    <text evidence="2">The sequence shown here is derived from an EMBL/GenBank/DDBJ whole genome shotgun (WGS) entry which is preliminary data.</text>
</comment>
<name>A0A243R9X5_9ACTN</name>
<protein>
    <submittedName>
        <fullName evidence="2">Uncharacterized protein</fullName>
    </submittedName>
</protein>
<organism evidence="2 3">
    <name type="scientific">Streptosporangium minutum</name>
    <dbReference type="NCBI Taxonomy" id="569862"/>
    <lineage>
        <taxon>Bacteria</taxon>
        <taxon>Bacillati</taxon>
        <taxon>Actinomycetota</taxon>
        <taxon>Actinomycetes</taxon>
        <taxon>Streptosporangiales</taxon>
        <taxon>Streptosporangiaceae</taxon>
        <taxon>Streptosporangium</taxon>
    </lineage>
</organism>